<protein>
    <recommendedName>
        <fullName evidence="8">IclR family transcriptional regulator</fullName>
    </recommendedName>
</protein>
<dbReference type="PANTHER" id="PTHR30136:SF24">
    <property type="entry name" value="HTH-TYPE TRANSCRIPTIONAL REPRESSOR ALLR"/>
    <property type="match status" value="1"/>
</dbReference>
<dbReference type="Gene3D" id="1.10.10.10">
    <property type="entry name" value="Winged helix-like DNA-binding domain superfamily/Winged helix DNA-binding domain"/>
    <property type="match status" value="1"/>
</dbReference>
<feature type="domain" description="IclR-ED" evidence="5">
    <location>
        <begin position="57"/>
        <end position="238"/>
    </location>
</feature>
<reference evidence="7" key="1">
    <citation type="journal article" date="2019" name="Int. J. Syst. Evol. Microbiol.">
        <title>The Global Catalogue of Microorganisms (GCM) 10K type strain sequencing project: providing services to taxonomists for standard genome sequencing and annotation.</title>
        <authorList>
            <consortium name="The Broad Institute Genomics Platform"/>
            <consortium name="The Broad Institute Genome Sequencing Center for Infectious Disease"/>
            <person name="Wu L."/>
            <person name="Ma J."/>
        </authorList>
    </citation>
    <scope>NUCLEOTIDE SEQUENCE [LARGE SCALE GENOMIC DNA]</scope>
    <source>
        <strain evidence="7">JCM 4805</strain>
    </source>
</reference>
<dbReference type="SUPFAM" id="SSF46785">
    <property type="entry name" value="Winged helix' DNA-binding domain"/>
    <property type="match status" value="1"/>
</dbReference>
<organism evidence="6 7">
    <name type="scientific">Streptomyces olivaceiscleroticus</name>
    <dbReference type="NCBI Taxonomy" id="68245"/>
    <lineage>
        <taxon>Bacteria</taxon>
        <taxon>Bacillati</taxon>
        <taxon>Actinomycetota</taxon>
        <taxon>Actinomycetes</taxon>
        <taxon>Kitasatosporales</taxon>
        <taxon>Streptomycetaceae</taxon>
        <taxon>Streptomyces</taxon>
    </lineage>
</organism>
<evidence type="ECO:0000259" key="5">
    <source>
        <dbReference type="PROSITE" id="PS51078"/>
    </source>
</evidence>
<dbReference type="InterPro" id="IPR014757">
    <property type="entry name" value="Tscrpt_reg_IclR_C"/>
</dbReference>
<evidence type="ECO:0008006" key="8">
    <source>
        <dbReference type="Google" id="ProtNLM"/>
    </source>
</evidence>
<proteinExistence type="predicted"/>
<dbReference type="Pfam" id="PF09339">
    <property type="entry name" value="HTH_IclR"/>
    <property type="match status" value="1"/>
</dbReference>
<dbReference type="InterPro" id="IPR005471">
    <property type="entry name" value="Tscrpt_reg_IclR_N"/>
</dbReference>
<accession>A0ABP3JYK3</accession>
<dbReference type="InterPro" id="IPR036390">
    <property type="entry name" value="WH_DNA-bd_sf"/>
</dbReference>
<keyword evidence="1" id="KW-0805">Transcription regulation</keyword>
<keyword evidence="3" id="KW-0804">Transcription</keyword>
<evidence type="ECO:0000313" key="7">
    <source>
        <dbReference type="Proteomes" id="UP001500909"/>
    </source>
</evidence>
<keyword evidence="7" id="KW-1185">Reference proteome</keyword>
<evidence type="ECO:0000259" key="4">
    <source>
        <dbReference type="PROSITE" id="PS51077"/>
    </source>
</evidence>
<evidence type="ECO:0000256" key="3">
    <source>
        <dbReference type="ARBA" id="ARBA00023163"/>
    </source>
</evidence>
<evidence type="ECO:0000256" key="2">
    <source>
        <dbReference type="ARBA" id="ARBA00023125"/>
    </source>
</evidence>
<dbReference type="PROSITE" id="PS51077">
    <property type="entry name" value="HTH_ICLR"/>
    <property type="match status" value="1"/>
</dbReference>
<dbReference type="Gene3D" id="3.30.450.40">
    <property type="match status" value="1"/>
</dbReference>
<dbReference type="PROSITE" id="PS51078">
    <property type="entry name" value="ICLR_ED"/>
    <property type="match status" value="1"/>
</dbReference>
<gene>
    <name evidence="6" type="ORF">GCM10010361_34100</name>
</gene>
<dbReference type="RefSeq" id="WP_346095866.1">
    <property type="nucleotide sequence ID" value="NZ_BAAABY010000024.1"/>
</dbReference>
<evidence type="ECO:0000256" key="1">
    <source>
        <dbReference type="ARBA" id="ARBA00023015"/>
    </source>
</evidence>
<evidence type="ECO:0000313" key="6">
    <source>
        <dbReference type="EMBL" id="GAA0467109.1"/>
    </source>
</evidence>
<dbReference type="Proteomes" id="UP001500909">
    <property type="component" value="Unassembled WGS sequence"/>
</dbReference>
<comment type="caution">
    <text evidence="6">The sequence shown here is derived from an EMBL/GenBank/DDBJ whole genome shotgun (WGS) entry which is preliminary data.</text>
</comment>
<name>A0ABP3JYK3_9ACTN</name>
<dbReference type="SUPFAM" id="SSF55781">
    <property type="entry name" value="GAF domain-like"/>
    <property type="match status" value="1"/>
</dbReference>
<sequence length="238" mass="25139">MLRLIEALCHAQEPLRLADLAAGAAVSKPTAHRLLGTLVAEGWAVAHPGGRYGIGPTASGVGAAVARGHRHTTVEAVLVELQERIGQTIHVGLRSGDRIVYTHKVEGVQPFAFLSRVGMQQPLHSTAIGKCVLAGLDATALAELVARTGLERRTERTLTTLDALSAELAGVRERGYALDDEENEPNVRCLAAPVHTPDGRTVGAVSVSTVTFVIGRAEVLALTDAVRETARRVESVMA</sequence>
<dbReference type="InterPro" id="IPR029016">
    <property type="entry name" value="GAF-like_dom_sf"/>
</dbReference>
<dbReference type="Pfam" id="PF01614">
    <property type="entry name" value="IclR_C"/>
    <property type="match status" value="1"/>
</dbReference>
<dbReference type="EMBL" id="BAAABY010000024">
    <property type="protein sequence ID" value="GAA0467109.1"/>
    <property type="molecule type" value="Genomic_DNA"/>
</dbReference>
<dbReference type="InterPro" id="IPR050707">
    <property type="entry name" value="HTH_MetabolicPath_Reg"/>
</dbReference>
<keyword evidence="2" id="KW-0238">DNA-binding</keyword>
<dbReference type="InterPro" id="IPR036388">
    <property type="entry name" value="WH-like_DNA-bd_sf"/>
</dbReference>
<dbReference type="PANTHER" id="PTHR30136">
    <property type="entry name" value="HELIX-TURN-HELIX TRANSCRIPTIONAL REGULATOR, ICLR FAMILY"/>
    <property type="match status" value="1"/>
</dbReference>
<feature type="domain" description="HTH iclR-type" evidence="4">
    <location>
        <begin position="1"/>
        <end position="56"/>
    </location>
</feature>